<dbReference type="EMBL" id="AP018131">
    <property type="protein sequence ID" value="BBA48552.1"/>
    <property type="molecule type" value="Genomic_DNA"/>
</dbReference>
<accession>A0A286TDX2</accession>
<protein>
    <submittedName>
        <fullName evidence="1">Uncharacterized protein</fullName>
    </submittedName>
</protein>
<evidence type="ECO:0000313" key="2">
    <source>
        <dbReference type="Proteomes" id="UP000262177"/>
    </source>
</evidence>
<proteinExistence type="predicted"/>
<reference evidence="1 2" key="1">
    <citation type="journal article" date="2017" name="Biosci. Biotechnol. Biochem.">
        <title>Identification and characterization of a sulfoglycosidase from Bifidobacterium bifidum implicated in mucin glycan utilization.</title>
        <authorList>
            <person name="Katoh T."/>
            <person name="Maeshibu T."/>
            <person name="Kikkawa K."/>
            <person name="Gotoh A."/>
            <person name="Tomabechi Y."/>
            <person name="Nakamura M."/>
            <person name="Liao W.-H."/>
            <person name="Yamaguchi M."/>
            <person name="Ashida H."/>
            <person name="Yamamoto K."/>
            <person name="Katayama T."/>
        </authorList>
    </citation>
    <scope>NUCLEOTIDE SEQUENCE [LARGE SCALE GENOMIC DNA]</scope>
    <source>
        <strain evidence="1 2">JCM 7004</strain>
    </source>
</reference>
<dbReference type="AlphaFoldDB" id="A0A286TDX2"/>
<evidence type="ECO:0000313" key="1">
    <source>
        <dbReference type="EMBL" id="BBA48552.1"/>
    </source>
</evidence>
<gene>
    <name evidence="1" type="ORF">BBJK_02304</name>
</gene>
<sequence>MVTVAFRLPNDVVSPVFTRVGLLSWEGDLNEYDESSESLLPPVLMI</sequence>
<name>A0A286TDX2_BIFBI</name>
<dbReference type="Proteomes" id="UP000262177">
    <property type="component" value="Chromosome"/>
</dbReference>
<organism evidence="1 2">
    <name type="scientific">Bifidobacterium bifidum LMG 13195</name>
    <dbReference type="NCBI Taxonomy" id="1207542"/>
    <lineage>
        <taxon>Bacteria</taxon>
        <taxon>Bacillati</taxon>
        <taxon>Actinomycetota</taxon>
        <taxon>Actinomycetes</taxon>
        <taxon>Bifidobacteriales</taxon>
        <taxon>Bifidobacteriaceae</taxon>
        <taxon>Bifidobacterium</taxon>
    </lineage>
</organism>